<dbReference type="SUPFAM" id="SSF50475">
    <property type="entry name" value="FMN-binding split barrel"/>
    <property type="match status" value="1"/>
</dbReference>
<keyword evidence="4" id="KW-1185">Reference proteome</keyword>
<dbReference type="RefSeq" id="WP_134715015.1">
    <property type="nucleotide sequence ID" value="NZ_SDKM01000006.1"/>
</dbReference>
<dbReference type="OrthoDB" id="9788889at2"/>
<sequence>MGDGQLDRMAREVIDANVFLVLGTSEPDGTPRVSPVFYGVHRYRDFYWVSHPGSHHSANVAARPAVSWVVFDSSVTVRETRAVYCSGTAREVPAGELAAHVGRAFREIRGARAFTVDELTGDALRLYVARAATCEVHVPGSHPTYGTGTDRRVAARPWPGHDGTPPGET</sequence>
<dbReference type="InterPro" id="IPR011576">
    <property type="entry name" value="Pyridox_Oxase_N"/>
</dbReference>
<dbReference type="Gene3D" id="2.30.110.10">
    <property type="entry name" value="Electron Transport, Fmn-binding Protein, Chain A"/>
    <property type="match status" value="1"/>
</dbReference>
<dbReference type="Proteomes" id="UP000295198">
    <property type="component" value="Unassembled WGS sequence"/>
</dbReference>
<comment type="caution">
    <text evidence="3">The sequence shown here is derived from an EMBL/GenBank/DDBJ whole genome shotgun (WGS) entry which is preliminary data.</text>
</comment>
<gene>
    <name evidence="3" type="ORF">EKO23_05790</name>
</gene>
<feature type="region of interest" description="Disordered" evidence="1">
    <location>
        <begin position="139"/>
        <end position="169"/>
    </location>
</feature>
<feature type="domain" description="Pyridoxamine 5'-phosphate oxidase N-terminal" evidence="2">
    <location>
        <begin position="10"/>
        <end position="117"/>
    </location>
</feature>
<proteinExistence type="predicted"/>
<dbReference type="AlphaFoldDB" id="A0A4Q4ZJ80"/>
<dbReference type="EMBL" id="SDKM01000006">
    <property type="protein sequence ID" value="RYP87546.1"/>
    <property type="molecule type" value="Genomic_DNA"/>
</dbReference>
<name>A0A4Q4ZJ80_9ACTN</name>
<accession>A0A4Q4ZJ80</accession>
<evidence type="ECO:0000256" key="1">
    <source>
        <dbReference type="SAM" id="MobiDB-lite"/>
    </source>
</evidence>
<evidence type="ECO:0000313" key="3">
    <source>
        <dbReference type="EMBL" id="RYP87546.1"/>
    </source>
</evidence>
<organism evidence="3 4">
    <name type="scientific">Nocardioides guangzhouensis</name>
    <dbReference type="NCBI Taxonomy" id="2497878"/>
    <lineage>
        <taxon>Bacteria</taxon>
        <taxon>Bacillati</taxon>
        <taxon>Actinomycetota</taxon>
        <taxon>Actinomycetes</taxon>
        <taxon>Propionibacteriales</taxon>
        <taxon>Nocardioidaceae</taxon>
        <taxon>Nocardioides</taxon>
    </lineage>
</organism>
<dbReference type="Pfam" id="PF01243">
    <property type="entry name" value="PNPOx_N"/>
    <property type="match status" value="1"/>
</dbReference>
<reference evidence="3 4" key="1">
    <citation type="submission" date="2019-01" db="EMBL/GenBank/DDBJ databases">
        <title>Nocardioides guangzhouensis sp. nov., an actinobacterium isolated from soil.</title>
        <authorList>
            <person name="Fu Y."/>
            <person name="Cai Y."/>
            <person name="Lin Z."/>
            <person name="Chen P."/>
        </authorList>
    </citation>
    <scope>NUCLEOTIDE SEQUENCE [LARGE SCALE GENOMIC DNA]</scope>
    <source>
        <strain evidence="3 4">130</strain>
    </source>
</reference>
<dbReference type="InterPro" id="IPR012349">
    <property type="entry name" value="Split_barrel_FMN-bd"/>
</dbReference>
<evidence type="ECO:0000259" key="2">
    <source>
        <dbReference type="Pfam" id="PF01243"/>
    </source>
</evidence>
<protein>
    <submittedName>
        <fullName evidence="3">Pyridoxamine 5'-phosphate oxidase family protein</fullName>
    </submittedName>
</protein>
<evidence type="ECO:0000313" key="4">
    <source>
        <dbReference type="Proteomes" id="UP000295198"/>
    </source>
</evidence>